<reference evidence="4 5" key="1">
    <citation type="submission" date="2020-04" db="EMBL/GenBank/DDBJ databases">
        <authorList>
            <person name="Liu A."/>
        </authorList>
    </citation>
    <scope>NUCLEOTIDE SEQUENCE [LARGE SCALE GENOMIC DNA]</scope>
    <source>
        <strain evidence="4 5">RZ02</strain>
    </source>
</reference>
<dbReference type="AlphaFoldDB" id="A0A848QPG5"/>
<accession>A0A848QPG5</accession>
<dbReference type="Gene3D" id="3.40.50.720">
    <property type="entry name" value="NAD(P)-binding Rossmann-like Domain"/>
    <property type="match status" value="2"/>
</dbReference>
<dbReference type="Proteomes" id="UP000561181">
    <property type="component" value="Unassembled WGS sequence"/>
</dbReference>
<dbReference type="InterPro" id="IPR003869">
    <property type="entry name" value="Polysac_CapD-like"/>
</dbReference>
<comment type="caution">
    <text evidence="4">The sequence shown here is derived from an EMBL/GenBank/DDBJ whole genome shotgun (WGS) entry which is preliminary data.</text>
</comment>
<dbReference type="PANTHER" id="PTHR43318">
    <property type="entry name" value="UDP-N-ACETYLGLUCOSAMINE 4,6-DEHYDRATASE"/>
    <property type="match status" value="1"/>
</dbReference>
<dbReference type="InterPro" id="IPR036291">
    <property type="entry name" value="NAD(P)-bd_dom_sf"/>
</dbReference>
<dbReference type="Pfam" id="PF02719">
    <property type="entry name" value="Polysacc_synt_2"/>
    <property type="match status" value="1"/>
</dbReference>
<keyword evidence="2" id="KW-0472">Membrane</keyword>
<evidence type="ECO:0000313" key="5">
    <source>
        <dbReference type="Proteomes" id="UP000561181"/>
    </source>
</evidence>
<protein>
    <submittedName>
        <fullName evidence="4">Polysaccharide biosynthesis protein</fullName>
    </submittedName>
</protein>
<evidence type="ECO:0000259" key="3">
    <source>
        <dbReference type="Pfam" id="PF02719"/>
    </source>
</evidence>
<gene>
    <name evidence="4" type="ORF">HKD42_11005</name>
</gene>
<feature type="transmembrane region" description="Helical" evidence="2">
    <location>
        <begin position="68"/>
        <end position="87"/>
    </location>
</feature>
<name>A0A848QPG5_9SPHN</name>
<evidence type="ECO:0000313" key="4">
    <source>
        <dbReference type="EMBL" id="NMW32590.1"/>
    </source>
</evidence>
<feature type="transmembrane region" description="Helical" evidence="2">
    <location>
        <begin position="108"/>
        <end position="125"/>
    </location>
</feature>
<proteinExistence type="inferred from homology"/>
<keyword evidence="5" id="KW-1185">Reference proteome</keyword>
<dbReference type="RefSeq" id="WP_170013304.1">
    <property type="nucleotide sequence ID" value="NZ_JABCRE010000003.1"/>
</dbReference>
<evidence type="ECO:0000256" key="1">
    <source>
        <dbReference type="ARBA" id="ARBA00007430"/>
    </source>
</evidence>
<sequence length="656" mass="72509">MSEFPHPAVFALGHPGDATLSSDLASYIFDVPRKKKRRIQIAADVGLIVFALLAALCLRFDAFTSVLLMQNWLIGIPVALICTFCFLKLGYYNNIVRFENSAGNASNFALKIGTVWALFMVISLYNPSLLPRSVPFITALILSVGWFAMRWIVHTIYLATLVGKRRKAIIYGAGTSGRQLANSLASNNDYKIVGMVDDDRELEGLSIAGLRVSSPTKLAELIENNDVERIFLAMPSLAAPQRQAILKELEPLPVKVKTVPSVDELISGRVSIDDTRDLQIEDLLGRVASKPLPELLSKNTSDKTILVSGAGGSIGSEICRKVLLQKPQRIILFEQSELALYTVELSLQKLRAVHNIDTKIEAILGSVQDETRLRHVFRSFSVDTVYHAAAYKHVPLIENNSVEGLRNNVFGTLALVRMAQEFGVAHFTLISTDKAVRPTNIMGASKRLAELICQAYANDAAKNASVDGAVRTRFAMVRFGNVLGSSGSVIPLFRKQIDEGGPVTVTHPKINRFFMTIEEAALLVIQSCAMARGGDVFLLDMGEPVEIVKLAQRVISLSGYQPRMPDSAAANDPLQPHEIEIRFTGLRPGEKLYEELLVAGEEEETRHPSIRRSNEPFLEREVLESHLQELENFCTSNNFEGLVEKLLSLPLEYRPD</sequence>
<feature type="transmembrane region" description="Helical" evidence="2">
    <location>
        <begin position="137"/>
        <end position="159"/>
    </location>
</feature>
<dbReference type="SUPFAM" id="SSF51735">
    <property type="entry name" value="NAD(P)-binding Rossmann-fold domains"/>
    <property type="match status" value="2"/>
</dbReference>
<dbReference type="CDD" id="cd05237">
    <property type="entry name" value="UDP_invert_4-6DH_SDR_e"/>
    <property type="match status" value="1"/>
</dbReference>
<comment type="similarity">
    <text evidence="1">Belongs to the polysaccharide synthase family.</text>
</comment>
<keyword evidence="2" id="KW-1133">Transmembrane helix</keyword>
<feature type="transmembrane region" description="Helical" evidence="2">
    <location>
        <begin position="41"/>
        <end position="62"/>
    </location>
</feature>
<organism evidence="4 5">
    <name type="scientific">Pontixanthobacter rizhaonensis</name>
    <dbReference type="NCBI Taxonomy" id="2730337"/>
    <lineage>
        <taxon>Bacteria</taxon>
        <taxon>Pseudomonadati</taxon>
        <taxon>Pseudomonadota</taxon>
        <taxon>Alphaproteobacteria</taxon>
        <taxon>Sphingomonadales</taxon>
        <taxon>Erythrobacteraceae</taxon>
        <taxon>Pontixanthobacter</taxon>
    </lineage>
</organism>
<keyword evidence="2" id="KW-0812">Transmembrane</keyword>
<evidence type="ECO:0000256" key="2">
    <source>
        <dbReference type="SAM" id="Phobius"/>
    </source>
</evidence>
<dbReference type="Pfam" id="PF13727">
    <property type="entry name" value="CoA_binding_3"/>
    <property type="match status" value="1"/>
</dbReference>
<feature type="domain" description="Polysaccharide biosynthesis protein CapD-like" evidence="3">
    <location>
        <begin position="305"/>
        <end position="610"/>
    </location>
</feature>
<dbReference type="EMBL" id="JABCRE010000003">
    <property type="protein sequence ID" value="NMW32590.1"/>
    <property type="molecule type" value="Genomic_DNA"/>
</dbReference>
<dbReference type="PANTHER" id="PTHR43318:SF1">
    <property type="entry name" value="POLYSACCHARIDE BIOSYNTHESIS PROTEIN EPSC-RELATED"/>
    <property type="match status" value="1"/>
</dbReference>
<dbReference type="InterPro" id="IPR051203">
    <property type="entry name" value="Polysaccharide_Synthase-Rel"/>
</dbReference>